<keyword evidence="5" id="KW-0833">Ubl conjugation pathway</keyword>
<gene>
    <name evidence="11" type="ORF">M406DRAFT_336902</name>
</gene>
<evidence type="ECO:0000256" key="1">
    <source>
        <dbReference type="ARBA" id="ARBA00007450"/>
    </source>
</evidence>
<dbReference type="InterPro" id="IPR011990">
    <property type="entry name" value="TPR-like_helical_dom_sf"/>
</dbReference>
<evidence type="ECO:0000256" key="2">
    <source>
        <dbReference type="ARBA" id="ARBA00016066"/>
    </source>
</evidence>
<dbReference type="GO" id="GO:0070979">
    <property type="term" value="P:protein K11-linked ubiquitination"/>
    <property type="evidence" value="ECO:0007669"/>
    <property type="project" value="TreeGrafter"/>
</dbReference>
<evidence type="ECO:0000256" key="8">
    <source>
        <dbReference type="ARBA" id="ARBA00045696"/>
    </source>
</evidence>
<dbReference type="Proteomes" id="UP000803844">
    <property type="component" value="Unassembled WGS sequence"/>
</dbReference>
<dbReference type="SUPFAM" id="SSF48452">
    <property type="entry name" value="TPR-like"/>
    <property type="match status" value="1"/>
</dbReference>
<evidence type="ECO:0000256" key="6">
    <source>
        <dbReference type="ARBA" id="ARBA00023306"/>
    </source>
</evidence>
<evidence type="ECO:0000256" key="7">
    <source>
        <dbReference type="ARBA" id="ARBA00031069"/>
    </source>
</evidence>
<dbReference type="GeneID" id="63838324"/>
<reference evidence="11" key="1">
    <citation type="journal article" date="2020" name="Phytopathology">
        <title>Genome sequence of the chestnut blight fungus Cryphonectria parasitica EP155: A fundamental resource for an archetypical invasive plant pathogen.</title>
        <authorList>
            <person name="Crouch J.A."/>
            <person name="Dawe A."/>
            <person name="Aerts A."/>
            <person name="Barry K."/>
            <person name="Churchill A.C.L."/>
            <person name="Grimwood J."/>
            <person name="Hillman B."/>
            <person name="Milgroom M.G."/>
            <person name="Pangilinan J."/>
            <person name="Smith M."/>
            <person name="Salamov A."/>
            <person name="Schmutz J."/>
            <person name="Yadav J."/>
            <person name="Grigoriev I.V."/>
            <person name="Nuss D."/>
        </authorList>
    </citation>
    <scope>NUCLEOTIDE SEQUENCE</scope>
    <source>
        <strain evidence="11">EP155</strain>
    </source>
</reference>
<proteinExistence type="inferred from homology"/>
<keyword evidence="3" id="KW-0132">Cell division</keyword>
<dbReference type="GO" id="GO:0031145">
    <property type="term" value="P:anaphase-promoting complex-dependent catabolic process"/>
    <property type="evidence" value="ECO:0007669"/>
    <property type="project" value="TreeGrafter"/>
</dbReference>
<evidence type="ECO:0000256" key="5">
    <source>
        <dbReference type="ARBA" id="ARBA00022786"/>
    </source>
</evidence>
<keyword evidence="9" id="KW-0732">Signal</keyword>
<dbReference type="GO" id="GO:0005680">
    <property type="term" value="C:anaphase-promoting complex"/>
    <property type="evidence" value="ECO:0007669"/>
    <property type="project" value="InterPro"/>
</dbReference>
<dbReference type="GO" id="GO:0045842">
    <property type="term" value="P:positive regulation of mitotic metaphase/anaphase transition"/>
    <property type="evidence" value="ECO:0007669"/>
    <property type="project" value="TreeGrafter"/>
</dbReference>
<dbReference type="Pfam" id="PF12862">
    <property type="entry name" value="ANAPC5"/>
    <property type="match status" value="1"/>
</dbReference>
<evidence type="ECO:0000313" key="12">
    <source>
        <dbReference type="Proteomes" id="UP000803844"/>
    </source>
</evidence>
<comment type="function">
    <text evidence="8">Component of the anaphase promoting complex/cyclosome (APC/C), a cell cycle-regulated E3 ubiquitin ligase that controls progression through mitosis and the G1 phase of the cell cycle. The APC/C complex acts by mediating ubiquitination and subsequent degradation of target proteins: it mainly mediates the formation of 'Lys-11'-linked polyubiquitin chains and, to a lower extent, the formation of 'Lys-48'- and 'Lys-63'-linked polyubiquitin chains. The APC/C complex catalyzes assembly of branched 'Lys-11'-/'Lys-48'-linked branched ubiquitin chains on target proteins.</text>
</comment>
<evidence type="ECO:0000259" key="10">
    <source>
        <dbReference type="Pfam" id="PF12862"/>
    </source>
</evidence>
<evidence type="ECO:0000256" key="4">
    <source>
        <dbReference type="ARBA" id="ARBA00022776"/>
    </source>
</evidence>
<dbReference type="AlphaFoldDB" id="A0A9P4Y8D5"/>
<name>A0A9P4Y8D5_CRYP1</name>
<protein>
    <recommendedName>
        <fullName evidence="2">Anaphase-promoting complex subunit 5</fullName>
    </recommendedName>
    <alternativeName>
        <fullName evidence="7">Cyclosome subunit 5</fullName>
    </alternativeName>
</protein>
<keyword evidence="4" id="KW-0498">Mitosis</keyword>
<feature type="signal peptide" evidence="9">
    <location>
        <begin position="1"/>
        <end position="23"/>
    </location>
</feature>
<dbReference type="InterPro" id="IPR026000">
    <property type="entry name" value="Apc5_dom"/>
</dbReference>
<dbReference type="InterPro" id="IPR037679">
    <property type="entry name" value="Apc5"/>
</dbReference>
<evidence type="ECO:0000256" key="3">
    <source>
        <dbReference type="ARBA" id="ARBA00022618"/>
    </source>
</evidence>
<sequence>MAPRFLAPKEIGLLILLTIYCEGAVPADQLINILTFLASHSHTIPIKIPSAPQRRFQRAQEDIDLIESITPFETLLQPIPAAVGLPGRRLWDLFLSRLWDLDSLDTLHRFFYGLPAIIATKEQIRRMIEHDDNHEGADLDHTVPLLSNSPLGLFARRAHVEFRRLPFLSASRLWTDFVIYRQPTAAAWARCGSPILGLRPLSSFDAALEAGAPPDWGSWVPDLVYGDVGNTPTPASAWNIDGLIEFQVAQMQRYGVRVPRELQQRFSILLETSRANPRLAYYLRFLEAWRSGDQSTSFEYLHRFFDYTMQNSDREHHQYALLNLAVLQEDFGCHADAMSSILETIAAGRQKQDITCLNFALNFYYNFSLQHPRLVESARARTMSAAGRETLRYLGSKAQEAGMWPTWCTALLAEAKEGLTSGGSIALALENIARSSHIIVRRGLVNMFGTQLSLYVTVWDRVGVGILANMLCDMFLRCHAQNAILDDTLKITCRLAGLLVGAGRYDEGLELLENMDPDCLHIWKSERYRQKLRALVKLRRNLHRGDLDAADLLLRQVLQTRSDDEPDLLFVADSLHFDLLVRRGDFRAAFDTVDRLITEAHERSGRLGADVVLRVRLLLMKAHLFERTGRPHRGFSIAVRAVALSWKAGLPALLWQSVAALAVILNALGDHDGAADLLCAVLPRCLESDFSHLAANMYSSLADAYVGIAGQVGAKTPAARMEYLNKAMDPLRRAFELYVAVEDLQQKLEVTAKMAMIMRVRGEMTAADDLAARYLELRTGGDDGMR</sequence>
<dbReference type="OrthoDB" id="2504561at2759"/>
<feature type="domain" description="Anaphase-promoting complex subunit 5" evidence="10">
    <location>
        <begin position="281"/>
        <end position="368"/>
    </location>
</feature>
<dbReference type="PANTHER" id="PTHR12830:SF9">
    <property type="entry name" value="ANAPHASE-PROMOTING COMPLEX SUBUNIT 5"/>
    <property type="match status" value="1"/>
</dbReference>
<comment type="similarity">
    <text evidence="1">Belongs to the APC5 family.</text>
</comment>
<evidence type="ECO:0000256" key="9">
    <source>
        <dbReference type="SAM" id="SignalP"/>
    </source>
</evidence>
<keyword evidence="12" id="KW-1185">Reference proteome</keyword>
<dbReference type="GO" id="GO:0051301">
    <property type="term" value="P:cell division"/>
    <property type="evidence" value="ECO:0007669"/>
    <property type="project" value="UniProtKB-KW"/>
</dbReference>
<feature type="chain" id="PRO_5040109536" description="Anaphase-promoting complex subunit 5" evidence="9">
    <location>
        <begin position="24"/>
        <end position="786"/>
    </location>
</feature>
<dbReference type="PANTHER" id="PTHR12830">
    <property type="entry name" value="ANAPHASE-PROMOTING COMPLEX SUBUNIT 5"/>
    <property type="match status" value="1"/>
</dbReference>
<dbReference type="RefSeq" id="XP_040779374.1">
    <property type="nucleotide sequence ID" value="XM_040921195.1"/>
</dbReference>
<dbReference type="EMBL" id="MU032345">
    <property type="protein sequence ID" value="KAF3768413.1"/>
    <property type="molecule type" value="Genomic_DNA"/>
</dbReference>
<evidence type="ECO:0000313" key="11">
    <source>
        <dbReference type="EMBL" id="KAF3768413.1"/>
    </source>
</evidence>
<organism evidence="11 12">
    <name type="scientific">Cryphonectria parasitica (strain ATCC 38755 / EP155)</name>
    <dbReference type="NCBI Taxonomy" id="660469"/>
    <lineage>
        <taxon>Eukaryota</taxon>
        <taxon>Fungi</taxon>
        <taxon>Dikarya</taxon>
        <taxon>Ascomycota</taxon>
        <taxon>Pezizomycotina</taxon>
        <taxon>Sordariomycetes</taxon>
        <taxon>Sordariomycetidae</taxon>
        <taxon>Diaporthales</taxon>
        <taxon>Cryphonectriaceae</taxon>
        <taxon>Cryphonectria-Endothia species complex</taxon>
        <taxon>Cryphonectria</taxon>
    </lineage>
</organism>
<keyword evidence="6" id="KW-0131">Cell cycle</keyword>
<accession>A0A9P4Y8D5</accession>
<comment type="caution">
    <text evidence="11">The sequence shown here is derived from an EMBL/GenBank/DDBJ whole genome shotgun (WGS) entry which is preliminary data.</text>
</comment>